<dbReference type="PANTHER" id="PTHR46411:SF2">
    <property type="entry name" value="AAA+ ATPASE DOMAIN-CONTAINING PROTEIN"/>
    <property type="match status" value="1"/>
</dbReference>
<dbReference type="RefSeq" id="XP_060308742.1">
    <property type="nucleotide sequence ID" value="XM_060460694.1"/>
</dbReference>
<feature type="domain" description="DUF7025" evidence="2">
    <location>
        <begin position="350"/>
        <end position="441"/>
    </location>
</feature>
<dbReference type="GeneID" id="85344241"/>
<feature type="region of interest" description="Disordered" evidence="1">
    <location>
        <begin position="153"/>
        <end position="175"/>
    </location>
</feature>
<sequence length="496" mass="56833">MLPQGPKPPPFASTGVPSQPPRPLTSLPLPRFKATKDTEWRRKLQARRKIPSEASSKETDVGGAENSIVDNHHRGNEKRKSIETQTLEEKESSERGTNLAEALAAMTEKHLGIDVLDQGKEVSTFVSYLLDTIQILERQVRYLGAINPLIDSRSGPGDGRGIDSKDGEATVSQPQGSQVVHRICCSAKSHEHDGKLYEDEPVTRRMKTPDHPGWLHAESEIFHLETWASIRPLLCFIIIREHRCAQDQRSEDHWQKQRFRGQYDGAASARLEKLIITSSALLKALKQVAEFSPNGGKNDFSSEMEAPYLFLFHHRKKLEELSVSGAYRDVILPLTNFLKERYEAEYAEAEEMILQGYINDYHIPKLFKPNQMLLMKHKGEPQVAFILEKFSPMRGEIYFHGWRWDFNGHDLERTPELGQISMVSEEKTKIRDLVIHPIEFAREEDVQILSQRGIKFWGMRDQVYTCYTGWDRGSKQKYVGKTTFENGHVRKTLTTR</sequence>
<feature type="region of interest" description="Disordered" evidence="1">
    <location>
        <begin position="1"/>
        <end position="95"/>
    </location>
</feature>
<dbReference type="Proteomes" id="UP001240678">
    <property type="component" value="Unassembled WGS sequence"/>
</dbReference>
<accession>A0AAJ0DWH3</accession>
<evidence type="ECO:0000313" key="3">
    <source>
        <dbReference type="EMBL" id="KAK1516997.1"/>
    </source>
</evidence>
<keyword evidence="4" id="KW-1185">Reference proteome</keyword>
<evidence type="ECO:0000259" key="2">
    <source>
        <dbReference type="Pfam" id="PF22942"/>
    </source>
</evidence>
<dbReference type="Pfam" id="PF22942">
    <property type="entry name" value="DUF7025"/>
    <property type="match status" value="1"/>
</dbReference>
<evidence type="ECO:0000313" key="4">
    <source>
        <dbReference type="Proteomes" id="UP001240678"/>
    </source>
</evidence>
<dbReference type="PANTHER" id="PTHR46411">
    <property type="entry name" value="FAMILY ATPASE, PUTATIVE-RELATED"/>
    <property type="match status" value="1"/>
</dbReference>
<evidence type="ECO:0000256" key="1">
    <source>
        <dbReference type="SAM" id="MobiDB-lite"/>
    </source>
</evidence>
<comment type="caution">
    <text evidence="3">The sequence shown here is derived from an EMBL/GenBank/DDBJ whole genome shotgun (WGS) entry which is preliminary data.</text>
</comment>
<proteinExistence type="predicted"/>
<feature type="compositionally biased region" description="Pro residues" evidence="1">
    <location>
        <begin position="1"/>
        <end position="11"/>
    </location>
</feature>
<feature type="compositionally biased region" description="Basic and acidic residues" evidence="1">
    <location>
        <begin position="70"/>
        <end position="94"/>
    </location>
</feature>
<dbReference type="EMBL" id="MOOE01000015">
    <property type="protein sequence ID" value="KAK1516997.1"/>
    <property type="molecule type" value="Genomic_DNA"/>
</dbReference>
<protein>
    <recommendedName>
        <fullName evidence="2">DUF7025 domain-containing protein</fullName>
    </recommendedName>
</protein>
<gene>
    <name evidence="3" type="ORF">CCOS01_12546</name>
</gene>
<reference evidence="3 4" key="1">
    <citation type="submission" date="2016-10" db="EMBL/GenBank/DDBJ databases">
        <title>The genome sequence of Colletotrichum fioriniae PJ7.</title>
        <authorList>
            <person name="Baroncelli R."/>
        </authorList>
    </citation>
    <scope>NUCLEOTIDE SEQUENCE [LARGE SCALE GENOMIC DNA]</scope>
    <source>
        <strain evidence="3 4">IMI 309622</strain>
    </source>
</reference>
<dbReference type="AlphaFoldDB" id="A0AAJ0DWH3"/>
<dbReference type="InterPro" id="IPR054289">
    <property type="entry name" value="DUF7025"/>
</dbReference>
<organism evidence="3 4">
    <name type="scientific">Colletotrichum costaricense</name>
    <dbReference type="NCBI Taxonomy" id="1209916"/>
    <lineage>
        <taxon>Eukaryota</taxon>
        <taxon>Fungi</taxon>
        <taxon>Dikarya</taxon>
        <taxon>Ascomycota</taxon>
        <taxon>Pezizomycotina</taxon>
        <taxon>Sordariomycetes</taxon>
        <taxon>Hypocreomycetidae</taxon>
        <taxon>Glomerellales</taxon>
        <taxon>Glomerellaceae</taxon>
        <taxon>Colletotrichum</taxon>
        <taxon>Colletotrichum acutatum species complex</taxon>
    </lineage>
</organism>
<name>A0AAJ0DWH3_9PEZI</name>